<gene>
    <name evidence="2" type="ORF">HZH68_007150</name>
</gene>
<reference evidence="2" key="1">
    <citation type="journal article" date="2020" name="G3 (Bethesda)">
        <title>High-Quality Assemblies for Three Invasive Social Wasps from the &lt;i&gt;Vespula&lt;/i&gt; Genus.</title>
        <authorList>
            <person name="Harrop T.W.R."/>
            <person name="Guhlin J."/>
            <person name="McLaughlin G.M."/>
            <person name="Permina E."/>
            <person name="Stockwell P."/>
            <person name="Gilligan J."/>
            <person name="Le Lec M.F."/>
            <person name="Gruber M.A.M."/>
            <person name="Quinn O."/>
            <person name="Lovegrove M."/>
            <person name="Duncan E.J."/>
            <person name="Remnant E.J."/>
            <person name="Van Eeckhoven J."/>
            <person name="Graham B."/>
            <person name="Knapp R.A."/>
            <person name="Langford K.W."/>
            <person name="Kronenberg Z."/>
            <person name="Press M.O."/>
            <person name="Eacker S.M."/>
            <person name="Wilson-Rankin E.E."/>
            <person name="Purcell J."/>
            <person name="Lester P.J."/>
            <person name="Dearden P.K."/>
        </authorList>
    </citation>
    <scope>NUCLEOTIDE SEQUENCE</scope>
    <source>
        <strain evidence="2">Linc-1</strain>
    </source>
</reference>
<feature type="transmembrane region" description="Helical" evidence="1">
    <location>
        <begin position="67"/>
        <end position="97"/>
    </location>
</feature>
<name>A0A834NA04_VESGE</name>
<dbReference type="AlphaFoldDB" id="A0A834NA04"/>
<evidence type="ECO:0000313" key="3">
    <source>
        <dbReference type="Proteomes" id="UP000617340"/>
    </source>
</evidence>
<protein>
    <submittedName>
        <fullName evidence="2">Uncharacterized protein</fullName>
    </submittedName>
</protein>
<keyword evidence="3" id="KW-1185">Reference proteome</keyword>
<dbReference type="EMBL" id="JACSDZ010000006">
    <property type="protein sequence ID" value="KAF7401330.1"/>
    <property type="molecule type" value="Genomic_DNA"/>
</dbReference>
<evidence type="ECO:0000256" key="1">
    <source>
        <dbReference type="SAM" id="Phobius"/>
    </source>
</evidence>
<dbReference type="Proteomes" id="UP000617340">
    <property type="component" value="Unassembled WGS sequence"/>
</dbReference>
<comment type="caution">
    <text evidence="2">The sequence shown here is derived from an EMBL/GenBank/DDBJ whole genome shotgun (WGS) entry which is preliminary data.</text>
</comment>
<accession>A0A834NA04</accession>
<proteinExistence type="predicted"/>
<sequence length="142" mass="15464">MAETQDVSSVAWRKERKEGETLEWATTRSRQLISPLFCQFIRIYTNGPSADAVPAAVAVAVAVPDSAVAVAVVVVVAVALLVATTLRSLALFHFLILPPIDLLSRLNHPETPPPQPLILFRRLSSKGGPTFHELENETKGKK</sequence>
<keyword evidence="1" id="KW-0472">Membrane</keyword>
<organism evidence="2 3">
    <name type="scientific">Vespula germanica</name>
    <name type="common">German yellow jacket</name>
    <name type="synonym">Paravespula germanica</name>
    <dbReference type="NCBI Taxonomy" id="30212"/>
    <lineage>
        <taxon>Eukaryota</taxon>
        <taxon>Metazoa</taxon>
        <taxon>Ecdysozoa</taxon>
        <taxon>Arthropoda</taxon>
        <taxon>Hexapoda</taxon>
        <taxon>Insecta</taxon>
        <taxon>Pterygota</taxon>
        <taxon>Neoptera</taxon>
        <taxon>Endopterygota</taxon>
        <taxon>Hymenoptera</taxon>
        <taxon>Apocrita</taxon>
        <taxon>Aculeata</taxon>
        <taxon>Vespoidea</taxon>
        <taxon>Vespidae</taxon>
        <taxon>Vespinae</taxon>
        <taxon>Vespula</taxon>
    </lineage>
</organism>
<evidence type="ECO:0000313" key="2">
    <source>
        <dbReference type="EMBL" id="KAF7401330.1"/>
    </source>
</evidence>
<keyword evidence="1" id="KW-0812">Transmembrane</keyword>
<keyword evidence="1" id="KW-1133">Transmembrane helix</keyword>